<feature type="transmembrane region" description="Helical" evidence="6">
    <location>
        <begin position="77"/>
        <end position="97"/>
    </location>
</feature>
<keyword evidence="8" id="KW-1185">Reference proteome</keyword>
<dbReference type="PANTHER" id="PTHR31885">
    <property type="entry name" value="GH04784P"/>
    <property type="match status" value="1"/>
</dbReference>
<comment type="similarity">
    <text evidence="2">Belongs to the TMEM86 family.</text>
</comment>
<evidence type="ECO:0000256" key="4">
    <source>
        <dbReference type="ARBA" id="ARBA00022989"/>
    </source>
</evidence>
<feature type="transmembrane region" description="Helical" evidence="6">
    <location>
        <begin position="157"/>
        <end position="177"/>
    </location>
</feature>
<feature type="transmembrane region" description="Helical" evidence="6">
    <location>
        <begin position="189"/>
        <end position="210"/>
    </location>
</feature>
<reference evidence="7 8" key="1">
    <citation type="submission" date="2020-05" db="EMBL/GenBank/DDBJ databases">
        <title>Thioclava electrotropha strain Elox9 finished genome.</title>
        <authorList>
            <person name="Rowe A.R."/>
            <person name="Wilbanks E.G."/>
        </authorList>
    </citation>
    <scope>NUCLEOTIDE SEQUENCE [LARGE SCALE GENOMIC DNA]</scope>
    <source>
        <strain evidence="7 8">Elox9</strain>
    </source>
</reference>
<evidence type="ECO:0000256" key="2">
    <source>
        <dbReference type="ARBA" id="ARBA00007375"/>
    </source>
</evidence>
<gene>
    <name evidence="7" type="ORF">AKL02_005930</name>
</gene>
<name>A0ABX6YRM3_9RHOB</name>
<dbReference type="PANTHER" id="PTHR31885:SF6">
    <property type="entry name" value="GH04784P"/>
    <property type="match status" value="1"/>
</dbReference>
<evidence type="ECO:0000256" key="6">
    <source>
        <dbReference type="SAM" id="Phobius"/>
    </source>
</evidence>
<dbReference type="EMBL" id="CP053562">
    <property type="protein sequence ID" value="QPZ90474.1"/>
    <property type="molecule type" value="Genomic_DNA"/>
</dbReference>
<protein>
    <submittedName>
        <fullName evidence="7">Lysoplasmalogenase</fullName>
    </submittedName>
</protein>
<proteinExistence type="inferred from homology"/>
<sequence length="212" mass="21858">MMSAAPISLFIAAVFALIYLARHAGAEESGAKTLVKTASVVALIPMAAAMGAPLAILAGLALGAAGDFALSRPGQRAFLIGMAAFAAGHLAYLLGFLDIGARPSAWTIPLIALGLSAEFWLLPRTGGLCWPVRSYIWIIVAMAAVAMGLPAGYLMVIVGSLAFVLSDLILALEMFVLRDAGRKQLAARALWVLYWGGQALIGWGAGSGFAGG</sequence>
<keyword evidence="4 6" id="KW-1133">Transmembrane helix</keyword>
<feature type="transmembrane region" description="Helical" evidence="6">
    <location>
        <begin position="103"/>
        <end position="122"/>
    </location>
</feature>
<dbReference type="RefSeq" id="WP_083079153.1">
    <property type="nucleotide sequence ID" value="NZ_CP053562.1"/>
</dbReference>
<dbReference type="Pfam" id="PF07947">
    <property type="entry name" value="YhhN"/>
    <property type="match status" value="1"/>
</dbReference>
<evidence type="ECO:0000256" key="3">
    <source>
        <dbReference type="ARBA" id="ARBA00022692"/>
    </source>
</evidence>
<dbReference type="InterPro" id="IPR012506">
    <property type="entry name" value="TMEM86B-like"/>
</dbReference>
<accession>A0ABX6YRM3</accession>
<feature type="transmembrane region" description="Helical" evidence="6">
    <location>
        <begin position="134"/>
        <end position="151"/>
    </location>
</feature>
<dbReference type="Proteomes" id="UP000192422">
    <property type="component" value="Chromosome"/>
</dbReference>
<comment type="subcellular location">
    <subcellularLocation>
        <location evidence="1">Membrane</location>
        <topology evidence="1">Multi-pass membrane protein</topology>
    </subcellularLocation>
</comment>
<keyword evidence="5 6" id="KW-0472">Membrane</keyword>
<evidence type="ECO:0000256" key="1">
    <source>
        <dbReference type="ARBA" id="ARBA00004141"/>
    </source>
</evidence>
<keyword evidence="3 6" id="KW-0812">Transmembrane</keyword>
<evidence type="ECO:0000256" key="5">
    <source>
        <dbReference type="ARBA" id="ARBA00023136"/>
    </source>
</evidence>
<feature type="transmembrane region" description="Helical" evidence="6">
    <location>
        <begin position="42"/>
        <end position="65"/>
    </location>
</feature>
<evidence type="ECO:0000313" key="7">
    <source>
        <dbReference type="EMBL" id="QPZ90474.1"/>
    </source>
</evidence>
<evidence type="ECO:0000313" key="8">
    <source>
        <dbReference type="Proteomes" id="UP000192422"/>
    </source>
</evidence>
<organism evidence="7 8">
    <name type="scientific">Thioclava electrotropha</name>
    <dbReference type="NCBI Taxonomy" id="1549850"/>
    <lineage>
        <taxon>Bacteria</taxon>
        <taxon>Pseudomonadati</taxon>
        <taxon>Pseudomonadota</taxon>
        <taxon>Alphaproteobacteria</taxon>
        <taxon>Rhodobacterales</taxon>
        <taxon>Paracoccaceae</taxon>
        <taxon>Thioclava</taxon>
    </lineage>
</organism>